<feature type="non-terminal residue" evidence="2">
    <location>
        <position position="1"/>
    </location>
</feature>
<feature type="region of interest" description="Disordered" evidence="1">
    <location>
        <begin position="82"/>
        <end position="103"/>
    </location>
</feature>
<organism evidence="2 3">
    <name type="scientific">Pisolithus microcarpus 441</name>
    <dbReference type="NCBI Taxonomy" id="765257"/>
    <lineage>
        <taxon>Eukaryota</taxon>
        <taxon>Fungi</taxon>
        <taxon>Dikarya</taxon>
        <taxon>Basidiomycota</taxon>
        <taxon>Agaricomycotina</taxon>
        <taxon>Agaricomycetes</taxon>
        <taxon>Agaricomycetidae</taxon>
        <taxon>Boletales</taxon>
        <taxon>Sclerodermatineae</taxon>
        <taxon>Pisolithaceae</taxon>
        <taxon>Pisolithus</taxon>
    </lineage>
</organism>
<dbReference type="Proteomes" id="UP000054018">
    <property type="component" value="Unassembled WGS sequence"/>
</dbReference>
<dbReference type="OrthoDB" id="3271141at2759"/>
<proteinExistence type="predicted"/>
<dbReference type="EMBL" id="KN834620">
    <property type="protein sequence ID" value="KIK10513.1"/>
    <property type="molecule type" value="Genomic_DNA"/>
</dbReference>
<name>A0A0C9YR87_9AGAM</name>
<accession>A0A0C9YR87</accession>
<evidence type="ECO:0000256" key="1">
    <source>
        <dbReference type="SAM" id="MobiDB-lite"/>
    </source>
</evidence>
<dbReference type="STRING" id="765257.A0A0C9YR87"/>
<reference evidence="2 3" key="1">
    <citation type="submission" date="2014-04" db="EMBL/GenBank/DDBJ databases">
        <authorList>
            <consortium name="DOE Joint Genome Institute"/>
            <person name="Kuo A."/>
            <person name="Kohler A."/>
            <person name="Costa M.D."/>
            <person name="Nagy L.G."/>
            <person name="Floudas D."/>
            <person name="Copeland A."/>
            <person name="Barry K.W."/>
            <person name="Cichocki N."/>
            <person name="Veneault-Fourrey C."/>
            <person name="LaButti K."/>
            <person name="Lindquist E.A."/>
            <person name="Lipzen A."/>
            <person name="Lundell T."/>
            <person name="Morin E."/>
            <person name="Murat C."/>
            <person name="Sun H."/>
            <person name="Tunlid A."/>
            <person name="Henrissat B."/>
            <person name="Grigoriev I.V."/>
            <person name="Hibbett D.S."/>
            <person name="Martin F."/>
            <person name="Nordberg H.P."/>
            <person name="Cantor M.N."/>
            <person name="Hua S.X."/>
        </authorList>
    </citation>
    <scope>NUCLEOTIDE SEQUENCE [LARGE SCALE GENOMIC DNA]</scope>
    <source>
        <strain evidence="2 3">441</strain>
    </source>
</reference>
<keyword evidence="3" id="KW-1185">Reference proteome</keyword>
<sequence>KLFKLRLDIIANDAPLRRHLPFVKGLGSQGMSSDESEDENTRTISYPRVYPAWRSGQLAALLWKVDDVAATNVSVQIGKRKKSGTQLRVRPHSDKVNAEAAAPPGLPRNCYDAAWLEKLSQRQRRELRVQDEEYNFTT</sequence>
<dbReference type="HOGENOM" id="CLU_143001_0_0_1"/>
<evidence type="ECO:0000313" key="2">
    <source>
        <dbReference type="EMBL" id="KIK10513.1"/>
    </source>
</evidence>
<dbReference type="AlphaFoldDB" id="A0A0C9YR87"/>
<gene>
    <name evidence="2" type="ORF">PISMIDRAFT_124310</name>
</gene>
<evidence type="ECO:0000313" key="3">
    <source>
        <dbReference type="Proteomes" id="UP000054018"/>
    </source>
</evidence>
<protein>
    <submittedName>
        <fullName evidence="2">Uncharacterized protein</fullName>
    </submittedName>
</protein>
<reference evidence="3" key="2">
    <citation type="submission" date="2015-01" db="EMBL/GenBank/DDBJ databases">
        <title>Evolutionary Origins and Diversification of the Mycorrhizal Mutualists.</title>
        <authorList>
            <consortium name="DOE Joint Genome Institute"/>
            <consortium name="Mycorrhizal Genomics Consortium"/>
            <person name="Kohler A."/>
            <person name="Kuo A."/>
            <person name="Nagy L.G."/>
            <person name="Floudas D."/>
            <person name="Copeland A."/>
            <person name="Barry K.W."/>
            <person name="Cichocki N."/>
            <person name="Veneault-Fourrey C."/>
            <person name="LaButti K."/>
            <person name="Lindquist E.A."/>
            <person name="Lipzen A."/>
            <person name="Lundell T."/>
            <person name="Morin E."/>
            <person name="Murat C."/>
            <person name="Riley R."/>
            <person name="Ohm R."/>
            <person name="Sun H."/>
            <person name="Tunlid A."/>
            <person name="Henrissat B."/>
            <person name="Grigoriev I.V."/>
            <person name="Hibbett D.S."/>
            <person name="Martin F."/>
        </authorList>
    </citation>
    <scope>NUCLEOTIDE SEQUENCE [LARGE SCALE GENOMIC DNA]</scope>
    <source>
        <strain evidence="3">441</strain>
    </source>
</reference>